<dbReference type="AlphaFoldDB" id="A0A226F6C7"/>
<feature type="region of interest" description="Disordered" evidence="1">
    <location>
        <begin position="410"/>
        <end position="432"/>
    </location>
</feature>
<reference evidence="3 4" key="1">
    <citation type="submission" date="2015-12" db="EMBL/GenBank/DDBJ databases">
        <title>The genome of Folsomia candida.</title>
        <authorList>
            <person name="Faddeeva A."/>
            <person name="Derks M.F."/>
            <person name="Anvar Y."/>
            <person name="Smit S."/>
            <person name="Van Straalen N."/>
            <person name="Roelofs D."/>
        </authorList>
    </citation>
    <scope>NUCLEOTIDE SEQUENCE [LARGE SCALE GENOMIC DNA]</scope>
    <source>
        <strain evidence="3 4">VU population</strain>
        <tissue evidence="3">Whole body</tissue>
    </source>
</reference>
<feature type="compositionally biased region" description="Polar residues" evidence="1">
    <location>
        <begin position="462"/>
        <end position="480"/>
    </location>
</feature>
<feature type="region of interest" description="Disordered" evidence="1">
    <location>
        <begin position="652"/>
        <end position="676"/>
    </location>
</feature>
<feature type="region of interest" description="Disordered" evidence="1">
    <location>
        <begin position="260"/>
        <end position="396"/>
    </location>
</feature>
<feature type="signal peptide" evidence="2">
    <location>
        <begin position="1"/>
        <end position="21"/>
    </location>
</feature>
<feature type="chain" id="PRO_5012420645" evidence="2">
    <location>
        <begin position="22"/>
        <end position="797"/>
    </location>
</feature>
<feature type="compositionally biased region" description="Basic and acidic residues" evidence="1">
    <location>
        <begin position="309"/>
        <end position="322"/>
    </location>
</feature>
<feature type="compositionally biased region" description="Polar residues" evidence="1">
    <location>
        <begin position="96"/>
        <end position="106"/>
    </location>
</feature>
<protein>
    <submittedName>
        <fullName evidence="3">Uncharacterized protein</fullName>
    </submittedName>
</protein>
<accession>A0A226F6C7</accession>
<feature type="region of interest" description="Disordered" evidence="1">
    <location>
        <begin position="707"/>
        <end position="729"/>
    </location>
</feature>
<feature type="compositionally biased region" description="Polar residues" evidence="1">
    <location>
        <begin position="323"/>
        <end position="351"/>
    </location>
</feature>
<feature type="region of interest" description="Disordered" evidence="1">
    <location>
        <begin position="625"/>
        <end position="644"/>
    </location>
</feature>
<gene>
    <name evidence="3" type="ORF">Fcan01_01662</name>
</gene>
<feature type="region of interest" description="Disordered" evidence="1">
    <location>
        <begin position="218"/>
        <end position="241"/>
    </location>
</feature>
<feature type="compositionally biased region" description="Basic and acidic residues" evidence="1">
    <location>
        <begin position="75"/>
        <end position="95"/>
    </location>
</feature>
<feature type="compositionally biased region" description="Polar residues" evidence="1">
    <location>
        <begin position="219"/>
        <end position="234"/>
    </location>
</feature>
<name>A0A226F6C7_FOLCA</name>
<sequence length="797" mass="89287">MHLSVLLDIFIVLLGFCPTHRYHFVRALPLLSSIPIAINLDCITNWHQDGLGMGSDHRCNSGRQGDLQSVEEMKEAKRTHQRRKEINGTTRERIQGENSEGSTYQQKIVSGAKSETEQNWKELKTTKDKTKSDVIQQNAQLVQSNVPIQQKQKWKYSEHGQNTMIRRKYQNASIPTNIGSELVGVKHYKKYRMRHGHSQRNQVYVQQAMTIIHHPRVEQSPNTQPVPNQMSPQEKLNGLNDGAQTLSKDYYEKRLQEQQFEKIQPDKPITPLGHNPEAMVRNPGAFNNPTRPSSGGTQPISFSNPTEQDTTKTSKNYLERNTGDQLSTGSQSTTRQEQIQLETNPETNTFAGQRPEIDTQPSVPLSTEQLQPQIKSNEPETRQQTQNNIKSDMTQSTDQNLKIEATNPAMVQQSEQQSQTNAGQSSPQVLADHAQKDALTRQNSNSDEKAFLAQSYSTSQIAGQLQNQSGHETMIQSTGHETVRQTEKRSDMVPTTFDKSETYQGKTVVRPENAQLSREDTIYWRNQTKEITITQEHGIIRHTRLHQVDKISGQGQEVSSAKLVTTKNDVNEYVIGKGKEITSTPTPETKLAGIPQNQNMSQMSQTQEFSIQTIVKKNVVTNSGERNQYVEPSQRGPAIPQGRGFSRLQKFKPQSMPDYSSSTSTPTPHVLNSDDSQTEIPVFDAYDDNINQAEKAKSEAVNNMHRVTDSNPDALKSQDSKSSNTPTRLGLGTTLLPIVTTTEIPELGTTSITKLKTTQMPEETFSGLIIASTPPLQTTAIYGLTPRMEDNSNAGNF</sequence>
<evidence type="ECO:0000313" key="3">
    <source>
        <dbReference type="EMBL" id="OXA64890.1"/>
    </source>
</evidence>
<feature type="compositionally biased region" description="Basic and acidic residues" evidence="1">
    <location>
        <begin position="481"/>
        <end position="491"/>
    </location>
</feature>
<organism evidence="3 4">
    <name type="scientific">Folsomia candida</name>
    <name type="common">Springtail</name>
    <dbReference type="NCBI Taxonomy" id="158441"/>
    <lineage>
        <taxon>Eukaryota</taxon>
        <taxon>Metazoa</taxon>
        <taxon>Ecdysozoa</taxon>
        <taxon>Arthropoda</taxon>
        <taxon>Hexapoda</taxon>
        <taxon>Collembola</taxon>
        <taxon>Entomobryomorpha</taxon>
        <taxon>Isotomoidea</taxon>
        <taxon>Isotomidae</taxon>
        <taxon>Proisotominae</taxon>
        <taxon>Folsomia</taxon>
    </lineage>
</organism>
<dbReference type="EMBL" id="LNIX01000001">
    <property type="protein sequence ID" value="OXA64890.1"/>
    <property type="molecule type" value="Genomic_DNA"/>
</dbReference>
<evidence type="ECO:0000256" key="1">
    <source>
        <dbReference type="SAM" id="MobiDB-lite"/>
    </source>
</evidence>
<comment type="caution">
    <text evidence="3">The sequence shown here is derived from an EMBL/GenBank/DDBJ whole genome shotgun (WGS) entry which is preliminary data.</text>
</comment>
<feature type="region of interest" description="Disordered" evidence="1">
    <location>
        <begin position="462"/>
        <end position="491"/>
    </location>
</feature>
<feature type="compositionally biased region" description="Polar residues" evidence="1">
    <location>
        <begin position="359"/>
        <end position="396"/>
    </location>
</feature>
<evidence type="ECO:0000313" key="4">
    <source>
        <dbReference type="Proteomes" id="UP000198287"/>
    </source>
</evidence>
<feature type="region of interest" description="Disordered" evidence="1">
    <location>
        <begin position="75"/>
        <end position="106"/>
    </location>
</feature>
<keyword evidence="2" id="KW-0732">Signal</keyword>
<feature type="compositionally biased region" description="Polar residues" evidence="1">
    <location>
        <begin position="285"/>
        <end position="308"/>
    </location>
</feature>
<feature type="compositionally biased region" description="Polar residues" evidence="1">
    <location>
        <begin position="410"/>
        <end position="428"/>
    </location>
</feature>
<evidence type="ECO:0000256" key="2">
    <source>
        <dbReference type="SAM" id="SignalP"/>
    </source>
</evidence>
<proteinExistence type="predicted"/>
<dbReference type="Proteomes" id="UP000198287">
    <property type="component" value="Unassembled WGS sequence"/>
</dbReference>
<keyword evidence="4" id="KW-1185">Reference proteome</keyword>